<dbReference type="Proteomes" id="UP000574369">
    <property type="component" value="Unassembled WGS sequence"/>
</dbReference>
<accession>A0ABR6GUJ0</accession>
<comment type="caution">
    <text evidence="3">The sequence shown here is derived from an EMBL/GenBank/DDBJ whole genome shotgun (WGS) entry which is preliminary data.</text>
</comment>
<evidence type="ECO:0000259" key="2">
    <source>
        <dbReference type="PROSITE" id="PS50943"/>
    </source>
</evidence>
<gene>
    <name evidence="3" type="ORF">FHS28_003191</name>
</gene>
<feature type="region of interest" description="Disordered" evidence="1">
    <location>
        <begin position="70"/>
        <end position="107"/>
    </location>
</feature>
<evidence type="ECO:0000256" key="1">
    <source>
        <dbReference type="SAM" id="MobiDB-lite"/>
    </source>
</evidence>
<dbReference type="Pfam" id="PF01381">
    <property type="entry name" value="HTH_3"/>
    <property type="match status" value="1"/>
</dbReference>
<organism evidence="3 4">
    <name type="scientific">Roseateles terrae</name>
    <dbReference type="NCBI Taxonomy" id="431060"/>
    <lineage>
        <taxon>Bacteria</taxon>
        <taxon>Pseudomonadati</taxon>
        <taxon>Pseudomonadota</taxon>
        <taxon>Betaproteobacteria</taxon>
        <taxon>Burkholderiales</taxon>
        <taxon>Sphaerotilaceae</taxon>
        <taxon>Roseateles</taxon>
    </lineage>
</organism>
<dbReference type="CDD" id="cd00093">
    <property type="entry name" value="HTH_XRE"/>
    <property type="match status" value="1"/>
</dbReference>
<feature type="compositionally biased region" description="Polar residues" evidence="1">
    <location>
        <begin position="82"/>
        <end position="95"/>
    </location>
</feature>
<feature type="domain" description="HTH cro/C1-type" evidence="2">
    <location>
        <begin position="15"/>
        <end position="67"/>
    </location>
</feature>
<dbReference type="Gene3D" id="1.10.260.40">
    <property type="entry name" value="lambda repressor-like DNA-binding domains"/>
    <property type="match status" value="1"/>
</dbReference>
<reference evidence="3 4" key="1">
    <citation type="submission" date="2020-08" db="EMBL/GenBank/DDBJ databases">
        <title>Genomic Encyclopedia of Type Strains, Phase III (KMG-III): the genomes of soil and plant-associated and newly described type strains.</title>
        <authorList>
            <person name="Whitman W."/>
        </authorList>
    </citation>
    <scope>NUCLEOTIDE SEQUENCE [LARGE SCALE GENOMIC DNA]</scope>
    <source>
        <strain evidence="3 4">CECT 7247</strain>
    </source>
</reference>
<sequence length="107" mass="11311">MDYPVVLASQLQPYLRSLRKAQGLTQAQLAQRLGIGQSRVADIEAKPGVISVEQLLHILSVLNAGLLIRHTPGDVSPDATPKLTQDATKSANSESDGGAGSLPQGQW</sequence>
<keyword evidence="4" id="KW-1185">Reference proteome</keyword>
<evidence type="ECO:0000313" key="3">
    <source>
        <dbReference type="EMBL" id="MBB3195785.1"/>
    </source>
</evidence>
<dbReference type="SMART" id="SM00530">
    <property type="entry name" value="HTH_XRE"/>
    <property type="match status" value="1"/>
</dbReference>
<evidence type="ECO:0000313" key="4">
    <source>
        <dbReference type="Proteomes" id="UP000574369"/>
    </source>
</evidence>
<dbReference type="PROSITE" id="PS50943">
    <property type="entry name" value="HTH_CROC1"/>
    <property type="match status" value="1"/>
</dbReference>
<name>A0ABR6GUJ0_9BURK</name>
<dbReference type="InterPro" id="IPR010982">
    <property type="entry name" value="Lambda_DNA-bd_dom_sf"/>
</dbReference>
<dbReference type="RefSeq" id="WP_088452169.1">
    <property type="nucleotide sequence ID" value="NZ_JACHXO010000005.1"/>
</dbReference>
<dbReference type="EMBL" id="JACHXO010000005">
    <property type="protein sequence ID" value="MBB3195785.1"/>
    <property type="molecule type" value="Genomic_DNA"/>
</dbReference>
<proteinExistence type="predicted"/>
<dbReference type="InterPro" id="IPR001387">
    <property type="entry name" value="Cro/C1-type_HTH"/>
</dbReference>
<protein>
    <submittedName>
        <fullName evidence="3">HTH-type transcriptional regulator/antitoxin HipB</fullName>
    </submittedName>
</protein>
<dbReference type="SUPFAM" id="SSF47413">
    <property type="entry name" value="lambda repressor-like DNA-binding domains"/>
    <property type="match status" value="1"/>
</dbReference>